<gene>
    <name evidence="9" type="ORF">FHU38_001563</name>
</gene>
<feature type="transmembrane region" description="Helical" evidence="7">
    <location>
        <begin position="71"/>
        <end position="95"/>
    </location>
</feature>
<dbReference type="NCBIfam" id="TIGR01726">
    <property type="entry name" value="HEQRo_perm_3TM"/>
    <property type="match status" value="1"/>
</dbReference>
<feature type="domain" description="ABC transmembrane type-1" evidence="8">
    <location>
        <begin position="72"/>
        <end position="260"/>
    </location>
</feature>
<dbReference type="InterPro" id="IPR000515">
    <property type="entry name" value="MetI-like"/>
</dbReference>
<evidence type="ECO:0000256" key="7">
    <source>
        <dbReference type="RuleBase" id="RU363032"/>
    </source>
</evidence>
<evidence type="ECO:0000313" key="10">
    <source>
        <dbReference type="Proteomes" id="UP000545493"/>
    </source>
</evidence>
<dbReference type="Pfam" id="PF00528">
    <property type="entry name" value="BPD_transp_1"/>
    <property type="match status" value="1"/>
</dbReference>
<accession>A0A7X5UP49</accession>
<dbReference type="CDD" id="cd06261">
    <property type="entry name" value="TM_PBP2"/>
    <property type="match status" value="1"/>
</dbReference>
<dbReference type="InterPro" id="IPR035906">
    <property type="entry name" value="MetI-like_sf"/>
</dbReference>
<feature type="transmembrane region" description="Helical" evidence="7">
    <location>
        <begin position="107"/>
        <end position="128"/>
    </location>
</feature>
<feature type="transmembrane region" description="Helical" evidence="7">
    <location>
        <begin position="21"/>
        <end position="40"/>
    </location>
</feature>
<evidence type="ECO:0000313" key="9">
    <source>
        <dbReference type="EMBL" id="NIJ11219.1"/>
    </source>
</evidence>
<dbReference type="PROSITE" id="PS50928">
    <property type="entry name" value="ABC_TM1"/>
    <property type="match status" value="1"/>
</dbReference>
<comment type="caution">
    <text evidence="9">The sequence shown here is derived from an EMBL/GenBank/DDBJ whole genome shotgun (WGS) entry which is preliminary data.</text>
</comment>
<evidence type="ECO:0000256" key="1">
    <source>
        <dbReference type="ARBA" id="ARBA00004651"/>
    </source>
</evidence>
<dbReference type="Gene3D" id="1.10.3720.10">
    <property type="entry name" value="MetI-like"/>
    <property type="match status" value="1"/>
</dbReference>
<feature type="transmembrane region" description="Helical" evidence="7">
    <location>
        <begin position="140"/>
        <end position="164"/>
    </location>
</feature>
<dbReference type="InterPro" id="IPR043429">
    <property type="entry name" value="ArtM/GltK/GlnP/TcyL/YhdX-like"/>
</dbReference>
<dbReference type="EMBL" id="JAAOYM010000001">
    <property type="protein sequence ID" value="NIJ11219.1"/>
    <property type="molecule type" value="Genomic_DNA"/>
</dbReference>
<sequence>MSSVLYDAPGPRSRRRTAIGSVVAGIAILAVVALVVLRLAEQGQFDAELWSPWLDPTDDNFTAVWNLIGEAAANTVLAAALSMAFSLVIGTLLALSRITAAAWYRWAIVGVIELLRGIPVVIAIFFAARVLPQFGVDLPTLWYLVIGLTAYNSVIIAEIVRAGINSLPVGQREAAESIGLRRSQVLGSVLLPQAFRVMLPALISQLVVVLKDTSLGFIISFEETVNTAGIIVQNLHNPIQTYLIIAVLFIAVNYLLSKFAVYLERRLSRGKKAVSKKAEEAAMSETGRAGA</sequence>
<dbReference type="PANTHER" id="PTHR30614">
    <property type="entry name" value="MEMBRANE COMPONENT OF AMINO ACID ABC TRANSPORTER"/>
    <property type="match status" value="1"/>
</dbReference>
<protein>
    <submittedName>
        <fullName evidence="9">Glutamate transport system permease protein</fullName>
    </submittedName>
</protein>
<dbReference type="AlphaFoldDB" id="A0A7X5UP49"/>
<evidence type="ECO:0000256" key="3">
    <source>
        <dbReference type="ARBA" id="ARBA00022475"/>
    </source>
</evidence>
<evidence type="ECO:0000259" key="8">
    <source>
        <dbReference type="PROSITE" id="PS50928"/>
    </source>
</evidence>
<keyword evidence="10" id="KW-1185">Reference proteome</keyword>
<evidence type="ECO:0000256" key="6">
    <source>
        <dbReference type="ARBA" id="ARBA00023136"/>
    </source>
</evidence>
<keyword evidence="3" id="KW-1003">Cell membrane</keyword>
<organism evidence="9 10">
    <name type="scientific">Saccharomonospora amisosensis</name>
    <dbReference type="NCBI Taxonomy" id="1128677"/>
    <lineage>
        <taxon>Bacteria</taxon>
        <taxon>Bacillati</taxon>
        <taxon>Actinomycetota</taxon>
        <taxon>Actinomycetes</taxon>
        <taxon>Pseudonocardiales</taxon>
        <taxon>Pseudonocardiaceae</taxon>
        <taxon>Saccharomonospora</taxon>
    </lineage>
</organism>
<comment type="similarity">
    <text evidence="7">Belongs to the binding-protein-dependent transport system permease family.</text>
</comment>
<evidence type="ECO:0000256" key="2">
    <source>
        <dbReference type="ARBA" id="ARBA00022448"/>
    </source>
</evidence>
<comment type="subcellular location">
    <subcellularLocation>
        <location evidence="1 7">Cell membrane</location>
        <topology evidence="1 7">Multi-pass membrane protein</topology>
    </subcellularLocation>
</comment>
<dbReference type="InterPro" id="IPR010065">
    <property type="entry name" value="AA_ABC_transptr_permease_3TM"/>
</dbReference>
<feature type="transmembrane region" description="Helical" evidence="7">
    <location>
        <begin position="242"/>
        <end position="263"/>
    </location>
</feature>
<dbReference type="GO" id="GO:0043190">
    <property type="term" value="C:ATP-binding cassette (ABC) transporter complex"/>
    <property type="evidence" value="ECO:0007669"/>
    <property type="project" value="InterPro"/>
</dbReference>
<evidence type="ECO:0000256" key="5">
    <source>
        <dbReference type="ARBA" id="ARBA00022989"/>
    </source>
</evidence>
<dbReference type="SUPFAM" id="SSF161098">
    <property type="entry name" value="MetI-like"/>
    <property type="match status" value="1"/>
</dbReference>
<dbReference type="GO" id="GO:0006865">
    <property type="term" value="P:amino acid transport"/>
    <property type="evidence" value="ECO:0007669"/>
    <property type="project" value="TreeGrafter"/>
</dbReference>
<dbReference type="PANTHER" id="PTHR30614:SF21">
    <property type="entry name" value="AMINO ACID ABC TRANSPORTER PERMEASE"/>
    <property type="match status" value="1"/>
</dbReference>
<proteinExistence type="inferred from homology"/>
<reference evidence="9 10" key="1">
    <citation type="submission" date="2020-03" db="EMBL/GenBank/DDBJ databases">
        <title>Sequencing the genomes of 1000 actinobacteria strains.</title>
        <authorList>
            <person name="Klenk H.-P."/>
        </authorList>
    </citation>
    <scope>NUCLEOTIDE SEQUENCE [LARGE SCALE GENOMIC DNA]</scope>
    <source>
        <strain evidence="9 10">DSM 45685</strain>
    </source>
</reference>
<keyword evidence="6 7" id="KW-0472">Membrane</keyword>
<dbReference type="RefSeq" id="WP_167168214.1">
    <property type="nucleotide sequence ID" value="NZ_JAAOYM010000001.1"/>
</dbReference>
<dbReference type="GO" id="GO:0022857">
    <property type="term" value="F:transmembrane transporter activity"/>
    <property type="evidence" value="ECO:0007669"/>
    <property type="project" value="InterPro"/>
</dbReference>
<name>A0A7X5UP49_9PSEU</name>
<keyword evidence="2 7" id="KW-0813">Transport</keyword>
<feature type="transmembrane region" description="Helical" evidence="7">
    <location>
        <begin position="185"/>
        <end position="208"/>
    </location>
</feature>
<keyword evidence="4 7" id="KW-0812">Transmembrane</keyword>
<keyword evidence="5 7" id="KW-1133">Transmembrane helix</keyword>
<dbReference type="Proteomes" id="UP000545493">
    <property type="component" value="Unassembled WGS sequence"/>
</dbReference>
<evidence type="ECO:0000256" key="4">
    <source>
        <dbReference type="ARBA" id="ARBA00022692"/>
    </source>
</evidence>